<dbReference type="PANTHER" id="PTHR42061">
    <property type="entry name" value="ENDO-CHITOSANASE"/>
    <property type="match status" value="1"/>
</dbReference>
<name>A0AAV9TYD6_9PEZI</name>
<dbReference type="GO" id="GO:0016977">
    <property type="term" value="F:chitosanase activity"/>
    <property type="evidence" value="ECO:0007669"/>
    <property type="project" value="UniProtKB-EC"/>
</dbReference>
<keyword evidence="12" id="KW-1185">Reference proteome</keyword>
<comment type="catalytic activity">
    <reaction evidence="1 10">
        <text>Endohydrolysis of beta-(1-&gt;4)-linkages between D-glucosamine residues in a partly acetylated chitosan.</text>
        <dbReference type="EC" id="3.2.1.132"/>
    </reaction>
</comment>
<keyword evidence="8 10" id="KW-0326">Glycosidase</keyword>
<evidence type="ECO:0000256" key="5">
    <source>
        <dbReference type="ARBA" id="ARBA00022729"/>
    </source>
</evidence>
<feature type="chain" id="PRO_5043110293" description="Endo-chitosanase" evidence="10">
    <location>
        <begin position="19"/>
        <end position="328"/>
    </location>
</feature>
<sequence>MFVRLIVLATLLATSTSAWSIPSDLQKFYQKVKNGSCRSFVGGKNNLNDGQGNSGFGFCTDTKNVVYLSGRNSLGDMDIDCDGARNCGGLSGDFQSETAFDDILRNKGYGINTLDASIHQFSVLGTCHLSLEGTISPLALVAVVCNNKLLYSVWGDTNGCDDDDFTGEASISLAQMCFPNEGLNGDNGHEPHDVLYLAFTGSDAVVGPRNANWKAKSASDFQKSLKAFGDSVLAKKFGDGLPSSSPGGTPGTGGAGCSWVGHCTGARCCSSDDCDGDLECKKGVCGEVSKSHDKPPKCSWAGHCAGSSCRSHDDCSDNLVCKNGKCSV</sequence>
<dbReference type="Proteomes" id="UP001375240">
    <property type="component" value="Unassembled WGS sequence"/>
</dbReference>
<dbReference type="GO" id="GO:0005576">
    <property type="term" value="C:extracellular region"/>
    <property type="evidence" value="ECO:0007669"/>
    <property type="project" value="UniProtKB-SubCell"/>
</dbReference>
<evidence type="ECO:0000256" key="7">
    <source>
        <dbReference type="ARBA" id="ARBA00023277"/>
    </source>
</evidence>
<dbReference type="EC" id="3.2.1.132" evidence="10"/>
<evidence type="ECO:0000256" key="2">
    <source>
        <dbReference type="ARBA" id="ARBA00004613"/>
    </source>
</evidence>
<proteinExistence type="inferred from homology"/>
<keyword evidence="5 10" id="KW-0732">Signal</keyword>
<evidence type="ECO:0000256" key="10">
    <source>
        <dbReference type="RuleBase" id="RU361208"/>
    </source>
</evidence>
<evidence type="ECO:0000313" key="11">
    <source>
        <dbReference type="EMBL" id="KAK6332224.1"/>
    </source>
</evidence>
<evidence type="ECO:0000256" key="3">
    <source>
        <dbReference type="ARBA" id="ARBA00007799"/>
    </source>
</evidence>
<evidence type="ECO:0000256" key="6">
    <source>
        <dbReference type="ARBA" id="ARBA00022801"/>
    </source>
</evidence>
<organism evidence="11 12">
    <name type="scientific">Orbilia brochopaga</name>
    <dbReference type="NCBI Taxonomy" id="3140254"/>
    <lineage>
        <taxon>Eukaryota</taxon>
        <taxon>Fungi</taxon>
        <taxon>Dikarya</taxon>
        <taxon>Ascomycota</taxon>
        <taxon>Pezizomycotina</taxon>
        <taxon>Orbiliomycetes</taxon>
        <taxon>Orbiliales</taxon>
        <taxon>Orbiliaceae</taxon>
        <taxon>Orbilia</taxon>
    </lineage>
</organism>
<dbReference type="AlphaFoldDB" id="A0AAV9TYD6"/>
<accession>A0AAV9TYD6</accession>
<evidence type="ECO:0000256" key="9">
    <source>
        <dbReference type="ARBA" id="ARBA00023326"/>
    </source>
</evidence>
<protein>
    <recommendedName>
        <fullName evidence="10">Endo-chitosanase</fullName>
        <ecNumber evidence="10">3.2.1.132</ecNumber>
    </recommendedName>
</protein>
<comment type="caution">
    <text evidence="11">The sequence shown here is derived from an EMBL/GenBank/DDBJ whole genome shotgun (WGS) entry which is preliminary data.</text>
</comment>
<reference evidence="11 12" key="1">
    <citation type="submission" date="2019-10" db="EMBL/GenBank/DDBJ databases">
        <authorList>
            <person name="Palmer J.M."/>
        </authorList>
    </citation>
    <scope>NUCLEOTIDE SEQUENCE [LARGE SCALE GENOMIC DNA]</scope>
    <source>
        <strain evidence="11 12">TWF696</strain>
    </source>
</reference>
<comment type="function">
    <text evidence="10">Chitosanase catalyzing the endo-type cleavage of chitosan, the deacylated form of chitin. Chitosanase may be crucial in the degradation of the deacetylated portion of chitin in the fungal cell wall.</text>
</comment>
<comment type="similarity">
    <text evidence="3 10">Belongs to the glycosyl hydrolase 75 family.</text>
</comment>
<dbReference type="EMBL" id="JAVHNQ010000015">
    <property type="protein sequence ID" value="KAK6332224.1"/>
    <property type="molecule type" value="Genomic_DNA"/>
</dbReference>
<dbReference type="GO" id="GO:0000272">
    <property type="term" value="P:polysaccharide catabolic process"/>
    <property type="evidence" value="ECO:0007669"/>
    <property type="project" value="UniProtKB-KW"/>
</dbReference>
<evidence type="ECO:0000256" key="1">
    <source>
        <dbReference type="ARBA" id="ARBA00000405"/>
    </source>
</evidence>
<keyword evidence="7" id="KW-0119">Carbohydrate metabolism</keyword>
<dbReference type="Pfam" id="PF07335">
    <property type="entry name" value="Glyco_hydro_75"/>
    <property type="match status" value="1"/>
</dbReference>
<keyword evidence="4" id="KW-0964">Secreted</keyword>
<evidence type="ECO:0000313" key="12">
    <source>
        <dbReference type="Proteomes" id="UP001375240"/>
    </source>
</evidence>
<evidence type="ECO:0000256" key="8">
    <source>
        <dbReference type="ARBA" id="ARBA00023295"/>
    </source>
</evidence>
<keyword evidence="9 10" id="KW-0624">Polysaccharide degradation</keyword>
<dbReference type="InterPro" id="IPR009939">
    <property type="entry name" value="Chitosanase_fungal"/>
</dbReference>
<keyword evidence="6 10" id="KW-0378">Hydrolase</keyword>
<gene>
    <name evidence="11" type="ORF">TWF696_002945</name>
</gene>
<feature type="signal peptide" evidence="10">
    <location>
        <begin position="1"/>
        <end position="18"/>
    </location>
</feature>
<evidence type="ECO:0000256" key="4">
    <source>
        <dbReference type="ARBA" id="ARBA00022525"/>
    </source>
</evidence>
<dbReference type="PANTHER" id="PTHR42061:SF6">
    <property type="entry name" value="ENDO-CHITOSANASE"/>
    <property type="match status" value="1"/>
</dbReference>
<comment type="subcellular location">
    <subcellularLocation>
        <location evidence="2 10">Secreted</location>
    </subcellularLocation>
</comment>